<dbReference type="PANTHER" id="PTHR33694:SF1">
    <property type="entry name" value="UDP-3-O-ACYL-N-ACETYLGLUCOSAMINE DEACETYLASE 1, MITOCHONDRIAL-RELATED"/>
    <property type="match status" value="1"/>
</dbReference>
<dbReference type="InterPro" id="IPR004463">
    <property type="entry name" value="UDP-acyl_GlcNac_deAcase"/>
</dbReference>
<proteinExistence type="predicted"/>
<dbReference type="Gene3D" id="3.30.1700.10">
    <property type="entry name" value="lpxc deacetylase, domain 2"/>
    <property type="match status" value="1"/>
</dbReference>
<dbReference type="Pfam" id="PF03331">
    <property type="entry name" value="LpxC"/>
    <property type="match status" value="1"/>
</dbReference>
<evidence type="ECO:0000256" key="2">
    <source>
        <dbReference type="ARBA" id="ARBA00002923"/>
    </source>
</evidence>
<evidence type="ECO:0000256" key="3">
    <source>
        <dbReference type="ARBA" id="ARBA00005002"/>
    </source>
</evidence>
<evidence type="ECO:0000256" key="1">
    <source>
        <dbReference type="ARBA" id="ARBA00001947"/>
    </source>
</evidence>
<comment type="cofactor">
    <cofactor evidence="1">
        <name>Zn(2+)</name>
        <dbReference type="ChEBI" id="CHEBI:29105"/>
    </cofactor>
</comment>
<dbReference type="InterPro" id="IPR020568">
    <property type="entry name" value="Ribosomal_Su5_D2-typ_SF"/>
</dbReference>
<comment type="pathway">
    <text evidence="3">Glycolipid biosynthesis; lipid IV(A) biosynthesis; lipid IV(A) from (3R)-3-hydroxytetradecanoyl-[acyl-carrier-protein] and UDP-N-acetyl-alpha-D-glucosamine: step 2/6.</text>
</comment>
<reference evidence="12 13" key="1">
    <citation type="submission" date="2021-12" db="EMBL/GenBank/DDBJ databases">
        <title>Discovery of the Pendulisporaceae a myxobacterial family with distinct sporulation behavior and unique specialized metabolism.</title>
        <authorList>
            <person name="Garcia R."/>
            <person name="Popoff A."/>
            <person name="Bader C.D."/>
            <person name="Loehr J."/>
            <person name="Walesch S."/>
            <person name="Walt C."/>
            <person name="Boldt J."/>
            <person name="Bunk B."/>
            <person name="Haeckl F.J.F.P.J."/>
            <person name="Gunesch A.P."/>
            <person name="Birkelbach J."/>
            <person name="Nuebel U."/>
            <person name="Pietschmann T."/>
            <person name="Bach T."/>
            <person name="Mueller R."/>
        </authorList>
    </citation>
    <scope>NUCLEOTIDE SEQUENCE [LARGE SCALE GENOMIC DNA]</scope>
    <source>
        <strain evidence="12 13">MSr11954</strain>
    </source>
</reference>
<keyword evidence="13" id="KW-1185">Reference proteome</keyword>
<organism evidence="12 13">
    <name type="scientific">Pendulispora albinea</name>
    <dbReference type="NCBI Taxonomy" id="2741071"/>
    <lineage>
        <taxon>Bacteria</taxon>
        <taxon>Pseudomonadati</taxon>
        <taxon>Myxococcota</taxon>
        <taxon>Myxococcia</taxon>
        <taxon>Myxococcales</taxon>
        <taxon>Sorangiineae</taxon>
        <taxon>Pendulisporaceae</taxon>
        <taxon>Pendulispora</taxon>
    </lineage>
</organism>
<accession>A0ABZ2LVZ9</accession>
<dbReference type="InterPro" id="IPR015870">
    <property type="entry name" value="UDP-acyl_N-AcGlcN_deAcase_N"/>
</dbReference>
<dbReference type="Gene3D" id="3.30.230.20">
    <property type="entry name" value="lpxc deacetylase, domain 1"/>
    <property type="match status" value="1"/>
</dbReference>
<evidence type="ECO:0000256" key="6">
    <source>
        <dbReference type="ARBA" id="ARBA00022556"/>
    </source>
</evidence>
<dbReference type="InterPro" id="IPR011334">
    <property type="entry name" value="UDP-acyl_GlcNac_deAcase_C"/>
</dbReference>
<comment type="function">
    <text evidence="2">Catalyzes the hydrolysis of UDP-3-O-myristoyl-N-acetylglucosamine to form UDP-3-O-myristoylglucosamine and acetate, the committed step in lipid A biosynthesis.</text>
</comment>
<evidence type="ECO:0000313" key="12">
    <source>
        <dbReference type="EMBL" id="WXB13286.1"/>
    </source>
</evidence>
<comment type="catalytic activity">
    <reaction evidence="11">
        <text>a UDP-3-O-[(3R)-3-hydroxyacyl]-N-acetyl-alpha-D-glucosamine + H2O = a UDP-3-O-[(3R)-3-hydroxyacyl]-alpha-D-glucosamine + acetate</text>
        <dbReference type="Rhea" id="RHEA:67816"/>
        <dbReference type="ChEBI" id="CHEBI:15377"/>
        <dbReference type="ChEBI" id="CHEBI:30089"/>
        <dbReference type="ChEBI" id="CHEBI:137740"/>
        <dbReference type="ChEBI" id="CHEBI:173225"/>
        <dbReference type="EC" id="3.5.1.108"/>
    </reaction>
</comment>
<dbReference type="SUPFAM" id="SSF54211">
    <property type="entry name" value="Ribosomal protein S5 domain 2-like"/>
    <property type="match status" value="2"/>
</dbReference>
<evidence type="ECO:0000256" key="7">
    <source>
        <dbReference type="ARBA" id="ARBA00022723"/>
    </source>
</evidence>
<evidence type="ECO:0000256" key="10">
    <source>
        <dbReference type="ARBA" id="ARBA00023098"/>
    </source>
</evidence>
<dbReference type="PANTHER" id="PTHR33694">
    <property type="entry name" value="UDP-3-O-ACYL-N-ACETYLGLUCOSAMINE DEACETYLASE 1, MITOCHONDRIAL-RELATED"/>
    <property type="match status" value="1"/>
</dbReference>
<keyword evidence="5" id="KW-0444">Lipid biosynthesis</keyword>
<evidence type="ECO:0000256" key="5">
    <source>
        <dbReference type="ARBA" id="ARBA00022516"/>
    </source>
</evidence>
<protein>
    <recommendedName>
        <fullName evidence="4">UDP-3-O-acyl-N-acetylglucosamine deacetylase</fullName>
        <ecNumber evidence="4">3.5.1.108</ecNumber>
    </recommendedName>
</protein>
<evidence type="ECO:0000256" key="11">
    <source>
        <dbReference type="ARBA" id="ARBA00024535"/>
    </source>
</evidence>
<keyword evidence="8" id="KW-0378">Hydrolase</keyword>
<name>A0ABZ2LVZ9_9BACT</name>
<dbReference type="EMBL" id="CP089984">
    <property type="protein sequence ID" value="WXB13286.1"/>
    <property type="molecule type" value="Genomic_DNA"/>
</dbReference>
<gene>
    <name evidence="12" type="ORF">LZC94_36260</name>
</gene>
<keyword evidence="9" id="KW-0862">Zinc</keyword>
<keyword evidence="6" id="KW-0441">Lipid A biosynthesis</keyword>
<evidence type="ECO:0000256" key="4">
    <source>
        <dbReference type="ARBA" id="ARBA00012745"/>
    </source>
</evidence>
<keyword evidence="7" id="KW-0479">Metal-binding</keyword>
<dbReference type="EC" id="3.5.1.108" evidence="4"/>
<dbReference type="Proteomes" id="UP001370348">
    <property type="component" value="Chromosome"/>
</dbReference>
<dbReference type="RefSeq" id="WP_394822908.1">
    <property type="nucleotide sequence ID" value="NZ_CP089984.1"/>
</dbReference>
<keyword evidence="10" id="KW-0443">Lipid metabolism</keyword>
<evidence type="ECO:0000256" key="8">
    <source>
        <dbReference type="ARBA" id="ARBA00022801"/>
    </source>
</evidence>
<evidence type="ECO:0000256" key="9">
    <source>
        <dbReference type="ARBA" id="ARBA00022833"/>
    </source>
</evidence>
<sequence>MTSSVDGRGTFGGLLAAVTLRRTAGPIRLAGAPLAAYRFVPSLRTTTIERAVTHPAPSANHAARRVGTVEHLFAAFGGLGIHAGVAIEVEGDELPFVDGAALRWCKALAELGVPGSPPRCKVAREGEIFVGTSKYHFVPSPGTTVAITLELDHPTLERRAEWHGDPHDFMERIAPARTFLFAHEMAKLADLGMMAHVDAASVVIVGEHQLHAAGPAAARDEPARHKLLDLVGDAFLYGGPPAGRIDAFRPGHAANHEAMIRARAMGIVVDG</sequence>
<evidence type="ECO:0000313" key="13">
    <source>
        <dbReference type="Proteomes" id="UP001370348"/>
    </source>
</evidence>